<feature type="transmembrane region" description="Helical" evidence="8">
    <location>
        <begin position="257"/>
        <end position="279"/>
    </location>
</feature>
<evidence type="ECO:0000256" key="1">
    <source>
        <dbReference type="ARBA" id="ARBA00004651"/>
    </source>
</evidence>
<comment type="similarity">
    <text evidence="2">Belongs to the binding-protein-dependent transport system permease family. CysTW subfamily.</text>
</comment>
<dbReference type="Gene3D" id="1.10.3720.10">
    <property type="entry name" value="MetI-like"/>
    <property type="match status" value="1"/>
</dbReference>
<comment type="caution">
    <text evidence="10">The sequence shown here is derived from an EMBL/GenBank/DDBJ whole genome shotgun (WGS) entry which is preliminary data.</text>
</comment>
<reference evidence="11" key="1">
    <citation type="submission" date="2016-06" db="EMBL/GenBank/DDBJ databases">
        <title>Draft genome sequence of Desulfoplanes formicivorans strain Pf12B.</title>
        <authorList>
            <person name="Watanabe M."/>
            <person name="Kojima H."/>
            <person name="Fukui M."/>
        </authorList>
    </citation>
    <scope>NUCLEOTIDE SEQUENCE [LARGE SCALE GENOMIC DNA]</scope>
    <source>
        <strain evidence="11">Pf12B</strain>
    </source>
</reference>
<keyword evidence="4" id="KW-1003">Cell membrane</keyword>
<dbReference type="GO" id="GO:0005886">
    <property type="term" value="C:plasma membrane"/>
    <property type="evidence" value="ECO:0007669"/>
    <property type="project" value="UniProtKB-SubCell"/>
</dbReference>
<dbReference type="AlphaFoldDB" id="A0A194AGJ8"/>
<evidence type="ECO:0000259" key="9">
    <source>
        <dbReference type="PROSITE" id="PS50928"/>
    </source>
</evidence>
<evidence type="ECO:0000256" key="5">
    <source>
        <dbReference type="ARBA" id="ARBA00022692"/>
    </source>
</evidence>
<dbReference type="PANTHER" id="PTHR43848">
    <property type="entry name" value="PUTRESCINE TRANSPORT SYSTEM PERMEASE PROTEIN POTI"/>
    <property type="match status" value="1"/>
</dbReference>
<dbReference type="PANTHER" id="PTHR43848:SF2">
    <property type="entry name" value="PUTRESCINE TRANSPORT SYSTEM PERMEASE PROTEIN POTI"/>
    <property type="match status" value="1"/>
</dbReference>
<comment type="subcellular location">
    <subcellularLocation>
        <location evidence="1 8">Cell membrane</location>
        <topology evidence="1 8">Multi-pass membrane protein</topology>
    </subcellularLocation>
</comment>
<gene>
    <name evidence="10" type="ORF">DPF_1041</name>
</gene>
<dbReference type="STRING" id="1592317.DPF_1041"/>
<evidence type="ECO:0000313" key="11">
    <source>
        <dbReference type="Proteomes" id="UP000095200"/>
    </source>
</evidence>
<keyword evidence="3 8" id="KW-0813">Transport</keyword>
<keyword evidence="11" id="KW-1185">Reference proteome</keyword>
<dbReference type="RefSeq" id="WP_069857826.1">
    <property type="nucleotide sequence ID" value="NZ_BDFE01000015.1"/>
</dbReference>
<evidence type="ECO:0000256" key="6">
    <source>
        <dbReference type="ARBA" id="ARBA00022989"/>
    </source>
</evidence>
<proteinExistence type="inferred from homology"/>
<accession>A0A194AGJ8</accession>
<keyword evidence="7 8" id="KW-0472">Membrane</keyword>
<dbReference type="Proteomes" id="UP000095200">
    <property type="component" value="Unassembled WGS sequence"/>
</dbReference>
<dbReference type="OrthoDB" id="9809681at2"/>
<dbReference type="Pfam" id="PF00528">
    <property type="entry name" value="BPD_transp_1"/>
    <property type="match status" value="1"/>
</dbReference>
<evidence type="ECO:0000313" key="10">
    <source>
        <dbReference type="EMBL" id="GAU08335.1"/>
    </source>
</evidence>
<evidence type="ECO:0000256" key="8">
    <source>
        <dbReference type="RuleBase" id="RU363032"/>
    </source>
</evidence>
<dbReference type="EMBL" id="BDFE01000015">
    <property type="protein sequence ID" value="GAU08335.1"/>
    <property type="molecule type" value="Genomic_DNA"/>
</dbReference>
<organism evidence="10 11">
    <name type="scientific">Desulfoplanes formicivorans</name>
    <dbReference type="NCBI Taxonomy" id="1592317"/>
    <lineage>
        <taxon>Bacteria</taxon>
        <taxon>Pseudomonadati</taxon>
        <taxon>Thermodesulfobacteriota</taxon>
        <taxon>Desulfovibrionia</taxon>
        <taxon>Desulfovibrionales</taxon>
        <taxon>Desulfoplanaceae</taxon>
        <taxon>Desulfoplanes</taxon>
    </lineage>
</organism>
<evidence type="ECO:0000256" key="7">
    <source>
        <dbReference type="ARBA" id="ARBA00023136"/>
    </source>
</evidence>
<feature type="domain" description="ABC transmembrane type-1" evidence="9">
    <location>
        <begin position="76"/>
        <end position="276"/>
    </location>
</feature>
<dbReference type="InterPro" id="IPR051789">
    <property type="entry name" value="Bact_Polyamine_Transport"/>
</dbReference>
<evidence type="ECO:0000256" key="2">
    <source>
        <dbReference type="ARBA" id="ARBA00007069"/>
    </source>
</evidence>
<dbReference type="PROSITE" id="PS50928">
    <property type="entry name" value="ABC_TM1"/>
    <property type="match status" value="1"/>
</dbReference>
<sequence>MIRTLPKSRTYTLSFGVFMGLYFFFLFAPLVITCILAFNDSQFPSLPWKGFTVEWFTGNVAQRVGIFHDQINLASIWVSFKVAICVSVLSVMVGTAASFLFEQENFPLKTPLYFLMLMPLVIPGVILGISILLFSNTLGMFFEDTWGIDVGLFRPGFWLVVLGQFSFITTFVTLVVSARLKKFDRTLEEAALNLGATRWQVIWYITLRFLRPAIIGSGAVAFLMSFENFNTTLFLVGSEATLPINLYLQVRDGSTPVINAISFLLIVGTSSLALFNLYISRKEKLE</sequence>
<protein>
    <submittedName>
        <fullName evidence="10">ABC transporter permease</fullName>
    </submittedName>
</protein>
<keyword evidence="6 8" id="KW-1133">Transmembrane helix</keyword>
<dbReference type="SUPFAM" id="SSF161098">
    <property type="entry name" value="MetI-like"/>
    <property type="match status" value="1"/>
</dbReference>
<dbReference type="CDD" id="cd06261">
    <property type="entry name" value="TM_PBP2"/>
    <property type="match status" value="1"/>
</dbReference>
<dbReference type="InterPro" id="IPR035906">
    <property type="entry name" value="MetI-like_sf"/>
</dbReference>
<name>A0A194AGJ8_9BACT</name>
<feature type="transmembrane region" description="Helical" evidence="8">
    <location>
        <begin position="12"/>
        <end position="38"/>
    </location>
</feature>
<feature type="transmembrane region" description="Helical" evidence="8">
    <location>
        <begin position="76"/>
        <end position="101"/>
    </location>
</feature>
<dbReference type="InterPro" id="IPR000515">
    <property type="entry name" value="MetI-like"/>
</dbReference>
<dbReference type="GO" id="GO:0055085">
    <property type="term" value="P:transmembrane transport"/>
    <property type="evidence" value="ECO:0007669"/>
    <property type="project" value="InterPro"/>
</dbReference>
<feature type="transmembrane region" description="Helical" evidence="8">
    <location>
        <begin position="155"/>
        <end position="180"/>
    </location>
</feature>
<evidence type="ECO:0000256" key="4">
    <source>
        <dbReference type="ARBA" id="ARBA00022475"/>
    </source>
</evidence>
<evidence type="ECO:0000256" key="3">
    <source>
        <dbReference type="ARBA" id="ARBA00022448"/>
    </source>
</evidence>
<keyword evidence="5 8" id="KW-0812">Transmembrane</keyword>
<feature type="transmembrane region" description="Helical" evidence="8">
    <location>
        <begin position="113"/>
        <end position="135"/>
    </location>
</feature>
<feature type="transmembrane region" description="Helical" evidence="8">
    <location>
        <begin position="201"/>
        <end position="226"/>
    </location>
</feature>